<evidence type="ECO:0000256" key="1">
    <source>
        <dbReference type="SAM" id="Coils"/>
    </source>
</evidence>
<evidence type="ECO:0000259" key="2">
    <source>
        <dbReference type="PROSITE" id="PS50908"/>
    </source>
</evidence>
<protein>
    <submittedName>
        <fullName evidence="3">Oidioi.mRNA.OKI2018_I69.chr1.g3013.t1.cds</fullName>
    </submittedName>
</protein>
<evidence type="ECO:0000313" key="4">
    <source>
        <dbReference type="Proteomes" id="UP001158576"/>
    </source>
</evidence>
<feature type="coiled-coil region" evidence="1">
    <location>
        <begin position="102"/>
        <end position="173"/>
    </location>
</feature>
<dbReference type="InterPro" id="IPR040213">
    <property type="entry name" value="GIR2-like"/>
</dbReference>
<gene>
    <name evidence="3" type="ORF">OKIOD_LOCUS11778</name>
</gene>
<dbReference type="SMART" id="SM00591">
    <property type="entry name" value="RWD"/>
    <property type="match status" value="1"/>
</dbReference>
<reference evidence="3 4" key="1">
    <citation type="submission" date="2021-04" db="EMBL/GenBank/DDBJ databases">
        <authorList>
            <person name="Bliznina A."/>
        </authorList>
    </citation>
    <scope>NUCLEOTIDE SEQUENCE [LARGE SCALE GENOMIC DNA]</scope>
</reference>
<name>A0ABN7SY63_OIKDI</name>
<dbReference type="EMBL" id="OU015566">
    <property type="protein sequence ID" value="CAG5106817.1"/>
    <property type="molecule type" value="Genomic_DNA"/>
</dbReference>
<accession>A0ABN7SY63</accession>
<organism evidence="3 4">
    <name type="scientific">Oikopleura dioica</name>
    <name type="common">Tunicate</name>
    <dbReference type="NCBI Taxonomy" id="34765"/>
    <lineage>
        <taxon>Eukaryota</taxon>
        <taxon>Metazoa</taxon>
        <taxon>Chordata</taxon>
        <taxon>Tunicata</taxon>
        <taxon>Appendicularia</taxon>
        <taxon>Copelata</taxon>
        <taxon>Oikopleuridae</taxon>
        <taxon>Oikopleura</taxon>
    </lineage>
</organism>
<dbReference type="Gene3D" id="3.10.110.10">
    <property type="entry name" value="Ubiquitin Conjugating Enzyme"/>
    <property type="match status" value="1"/>
</dbReference>
<dbReference type="Pfam" id="PF05773">
    <property type="entry name" value="RWD"/>
    <property type="match status" value="1"/>
</dbReference>
<feature type="domain" description="RWD" evidence="2">
    <location>
        <begin position="8"/>
        <end position="109"/>
    </location>
</feature>
<dbReference type="Proteomes" id="UP001158576">
    <property type="component" value="Chromosome 1"/>
</dbReference>
<dbReference type="PANTHER" id="PTHR12292">
    <property type="entry name" value="RWD DOMAIN-CONTAINING PROTEIN"/>
    <property type="match status" value="1"/>
</dbReference>
<sequence length="225" mass="26168">MVSEEQEEEYEALESIYPEIERHDGDLLSFSIKLESETEENQLQVELRLQLPEEYPNAVLECDVLDFENIDPEDCVGIEKFIRETCQEELGEQICFTVISGVQDYLNDLVDTMEKRKKEEEERKKREEEEAARKKFEGTRVTVESFLKWKEKFDAELESLKSAEQKKREAELKGRMTGKQLFLSKKAGGDEDVKLAIANQVEVDESLFEDLGDLDLDEELDIPDE</sequence>
<dbReference type="InterPro" id="IPR032378">
    <property type="entry name" value="ZC3H15/TMA46_C"/>
</dbReference>
<dbReference type="SUPFAM" id="SSF54495">
    <property type="entry name" value="UBC-like"/>
    <property type="match status" value="1"/>
</dbReference>
<keyword evidence="4" id="KW-1185">Reference proteome</keyword>
<keyword evidence="1" id="KW-0175">Coiled coil</keyword>
<dbReference type="InterPro" id="IPR016135">
    <property type="entry name" value="UBQ-conjugating_enzyme/RWD"/>
</dbReference>
<dbReference type="InterPro" id="IPR006575">
    <property type="entry name" value="RWD_dom"/>
</dbReference>
<evidence type="ECO:0000313" key="3">
    <source>
        <dbReference type="EMBL" id="CAG5106817.1"/>
    </source>
</evidence>
<proteinExistence type="predicted"/>
<dbReference type="PROSITE" id="PS50908">
    <property type="entry name" value="RWD"/>
    <property type="match status" value="1"/>
</dbReference>
<dbReference type="Pfam" id="PF16543">
    <property type="entry name" value="DFRP_C"/>
    <property type="match status" value="1"/>
</dbReference>